<sequence>MLVFFIHGVATRDVKYADDLKELIRQEFLKKEQLLPHFYSSFWGDVLSDVDKMWNCIYQDVELARKNTPQIPSEEIFRYQKFRKGFLSEFIGDVFTYFNLERGLAIRKKIAQQLYDFLKNHPDDRELHIIAHSLGSVILWDILFSDRFNAKDPAFYIRSMIGSCNEPNVNRQVYLKTITTMGSPILFVNTMLNIPAKKIREFANSYQQKSLSWINIVHASDIVSYPLSSQLNIDSAGNFVFRDEYIWEDANLAEKAARSVGQVDLAMALGVSDAHSSYLNSQKTASLVVNHILGIKNTESNKLIYDVINRLEKVRGMTEDTSDNAKLATIYSILKDNSGTVKLFINTFKVHHIYVFDKNEVCQFKGFVGWIDTPALQEELEFIKRNFCL</sequence>
<keyword evidence="2" id="KW-1185">Reference proteome</keyword>
<dbReference type="RefSeq" id="WP_413280707.1">
    <property type="nucleotide sequence ID" value="NZ_JBHFNT010000248.1"/>
</dbReference>
<dbReference type="EMBL" id="JBHFNT010000248">
    <property type="protein sequence ID" value="MFB2838392.1"/>
    <property type="molecule type" value="Genomic_DNA"/>
</dbReference>
<evidence type="ECO:0008006" key="3">
    <source>
        <dbReference type="Google" id="ProtNLM"/>
    </source>
</evidence>
<organism evidence="1 2">
    <name type="scientific">Floridaenema evergladense BLCC-F167</name>
    <dbReference type="NCBI Taxonomy" id="3153639"/>
    <lineage>
        <taxon>Bacteria</taxon>
        <taxon>Bacillati</taxon>
        <taxon>Cyanobacteriota</taxon>
        <taxon>Cyanophyceae</taxon>
        <taxon>Oscillatoriophycideae</taxon>
        <taxon>Aerosakkonematales</taxon>
        <taxon>Aerosakkonemataceae</taxon>
        <taxon>Floridanema</taxon>
        <taxon>Floridanema evergladense</taxon>
    </lineage>
</organism>
<proteinExistence type="predicted"/>
<evidence type="ECO:0000313" key="2">
    <source>
        <dbReference type="Proteomes" id="UP001576780"/>
    </source>
</evidence>
<dbReference type="Proteomes" id="UP001576780">
    <property type="component" value="Unassembled WGS sequence"/>
</dbReference>
<reference evidence="1 2" key="1">
    <citation type="submission" date="2024-09" db="EMBL/GenBank/DDBJ databases">
        <title>Floridaenema gen nov. (Aerosakkonemataceae, Aerosakkonematales ord. nov., Cyanobacteria) from benthic tropical and subtropical fresh waters, with the description of four new species.</title>
        <authorList>
            <person name="Moretto J.A."/>
            <person name="Berthold D.E."/>
            <person name="Lefler F.W."/>
            <person name="Huang I.-S."/>
            <person name="Laughinghouse H. IV."/>
        </authorList>
    </citation>
    <scope>NUCLEOTIDE SEQUENCE [LARGE SCALE GENOMIC DNA]</scope>
    <source>
        <strain evidence="1 2">BLCC-F167</strain>
    </source>
</reference>
<gene>
    <name evidence="1" type="ORF">ACE1CA_28190</name>
</gene>
<comment type="caution">
    <text evidence="1">The sequence shown here is derived from an EMBL/GenBank/DDBJ whole genome shotgun (WGS) entry which is preliminary data.</text>
</comment>
<name>A0ABV4WTE3_9CYAN</name>
<protein>
    <recommendedName>
        <fullName evidence="3">Alpha/beta hydrolase</fullName>
    </recommendedName>
</protein>
<evidence type="ECO:0000313" key="1">
    <source>
        <dbReference type="EMBL" id="MFB2838392.1"/>
    </source>
</evidence>
<accession>A0ABV4WTE3</accession>